<dbReference type="Proteomes" id="UP000608754">
    <property type="component" value="Unassembled WGS sequence"/>
</dbReference>
<dbReference type="SUPFAM" id="SSF52821">
    <property type="entry name" value="Rhodanese/Cell cycle control phosphatase"/>
    <property type="match status" value="1"/>
</dbReference>
<gene>
    <name evidence="2" type="ORF">IM532_02815</name>
</gene>
<name>A0A8J7K3N9_9FLAO</name>
<reference evidence="2" key="1">
    <citation type="submission" date="2020-10" db="EMBL/GenBank/DDBJ databases">
        <authorList>
            <person name="Lu T."/>
            <person name="Wang Q."/>
            <person name="Han X."/>
        </authorList>
    </citation>
    <scope>NUCLEOTIDE SEQUENCE</scope>
    <source>
        <strain evidence="2">WQ 117</strain>
    </source>
</reference>
<evidence type="ECO:0000313" key="2">
    <source>
        <dbReference type="EMBL" id="MBF0596404.1"/>
    </source>
</evidence>
<dbReference type="SMART" id="SM00450">
    <property type="entry name" value="RHOD"/>
    <property type="match status" value="1"/>
</dbReference>
<evidence type="ECO:0000259" key="1">
    <source>
        <dbReference type="PROSITE" id="PS50206"/>
    </source>
</evidence>
<organism evidence="2 3">
    <name type="scientific">Faecalibacter rhinopitheci</name>
    <dbReference type="NCBI Taxonomy" id="2779678"/>
    <lineage>
        <taxon>Bacteria</taxon>
        <taxon>Pseudomonadati</taxon>
        <taxon>Bacteroidota</taxon>
        <taxon>Flavobacteriia</taxon>
        <taxon>Flavobacteriales</taxon>
        <taxon>Weeksellaceae</taxon>
        <taxon>Faecalibacter</taxon>
    </lineage>
</organism>
<dbReference type="CDD" id="cd00158">
    <property type="entry name" value="RHOD"/>
    <property type="match status" value="1"/>
</dbReference>
<dbReference type="RefSeq" id="WP_194181940.1">
    <property type="nucleotide sequence ID" value="NZ_JADGIK010000002.1"/>
</dbReference>
<keyword evidence="3" id="KW-1185">Reference proteome</keyword>
<dbReference type="PROSITE" id="PS50206">
    <property type="entry name" value="RHODANESE_3"/>
    <property type="match status" value="1"/>
</dbReference>
<dbReference type="Gene3D" id="3.40.250.10">
    <property type="entry name" value="Rhodanese-like domain"/>
    <property type="match status" value="1"/>
</dbReference>
<feature type="domain" description="Rhodanese" evidence="1">
    <location>
        <begin position="14"/>
        <end position="100"/>
    </location>
</feature>
<dbReference type="Pfam" id="PF00581">
    <property type="entry name" value="Rhodanese"/>
    <property type="match status" value="1"/>
</dbReference>
<dbReference type="InterPro" id="IPR001763">
    <property type="entry name" value="Rhodanese-like_dom"/>
</dbReference>
<dbReference type="InterPro" id="IPR036873">
    <property type="entry name" value="Rhodanese-like_dom_sf"/>
</dbReference>
<proteinExistence type="predicted"/>
<dbReference type="InterPro" id="IPR050229">
    <property type="entry name" value="GlpE_sulfurtransferase"/>
</dbReference>
<dbReference type="PANTHER" id="PTHR43031">
    <property type="entry name" value="FAD-DEPENDENT OXIDOREDUCTASE"/>
    <property type="match status" value="1"/>
</dbReference>
<protein>
    <submittedName>
        <fullName evidence="2">Rhodanese-like domain-containing protein</fullName>
    </submittedName>
</protein>
<accession>A0A8J7K3N9</accession>
<evidence type="ECO:0000313" key="3">
    <source>
        <dbReference type="Proteomes" id="UP000608754"/>
    </source>
</evidence>
<comment type="caution">
    <text evidence="2">The sequence shown here is derived from an EMBL/GenBank/DDBJ whole genome shotgun (WGS) entry which is preliminary data.</text>
</comment>
<sequence length="101" mass="11239">MLSGYNKEKLVSYIKNNAFLVDVRTPEEFAEGHVSGSTNIPLDQVENQLEKFKNHSEIVVFCRSGNRSGQAKVILENNGFTNVLNGGTWQNVQEVKTGVQP</sequence>
<dbReference type="PANTHER" id="PTHR43031:SF1">
    <property type="entry name" value="PYRIDINE NUCLEOTIDE-DISULPHIDE OXIDOREDUCTASE"/>
    <property type="match status" value="1"/>
</dbReference>
<dbReference type="AlphaFoldDB" id="A0A8J7K3N9"/>
<dbReference type="EMBL" id="JADGIK010000002">
    <property type="protein sequence ID" value="MBF0596404.1"/>
    <property type="molecule type" value="Genomic_DNA"/>
</dbReference>